<proteinExistence type="predicted"/>
<organism evidence="2 3">
    <name type="scientific">Adineta ricciae</name>
    <name type="common">Rotifer</name>
    <dbReference type="NCBI Taxonomy" id="249248"/>
    <lineage>
        <taxon>Eukaryota</taxon>
        <taxon>Metazoa</taxon>
        <taxon>Spiralia</taxon>
        <taxon>Gnathifera</taxon>
        <taxon>Rotifera</taxon>
        <taxon>Eurotatoria</taxon>
        <taxon>Bdelloidea</taxon>
        <taxon>Adinetida</taxon>
        <taxon>Adinetidae</taxon>
        <taxon>Adineta</taxon>
    </lineage>
</organism>
<keyword evidence="1" id="KW-0812">Transmembrane</keyword>
<gene>
    <name evidence="2" type="ORF">EDS130_LOCUS43469</name>
</gene>
<comment type="caution">
    <text evidence="2">The sequence shown here is derived from an EMBL/GenBank/DDBJ whole genome shotgun (WGS) entry which is preliminary data.</text>
</comment>
<name>A0A815UIV1_ADIRI</name>
<dbReference type="Proteomes" id="UP000663852">
    <property type="component" value="Unassembled WGS sequence"/>
</dbReference>
<keyword evidence="1" id="KW-1133">Transmembrane helix</keyword>
<dbReference type="EMBL" id="CAJNOJ010000720">
    <property type="protein sequence ID" value="CAF1514517.1"/>
    <property type="molecule type" value="Genomic_DNA"/>
</dbReference>
<feature type="transmembrane region" description="Helical" evidence="1">
    <location>
        <begin position="9"/>
        <end position="35"/>
    </location>
</feature>
<evidence type="ECO:0000256" key="1">
    <source>
        <dbReference type="SAM" id="Phobius"/>
    </source>
</evidence>
<sequence length="80" mass="8991">MTMIKSTTYIILAIFVLICASIAFLVSVGVLSLVVFHRQRTLLSCLTCMLTTCLVIYVRIFRLLPIGGVMDVLIYCMFHS</sequence>
<reference evidence="2" key="1">
    <citation type="submission" date="2021-02" db="EMBL/GenBank/DDBJ databases">
        <authorList>
            <person name="Nowell W R."/>
        </authorList>
    </citation>
    <scope>NUCLEOTIDE SEQUENCE</scope>
</reference>
<keyword evidence="1" id="KW-0472">Membrane</keyword>
<accession>A0A815UIV1</accession>
<protein>
    <submittedName>
        <fullName evidence="2">Uncharacterized protein</fullName>
    </submittedName>
</protein>
<evidence type="ECO:0000313" key="2">
    <source>
        <dbReference type="EMBL" id="CAF1514517.1"/>
    </source>
</evidence>
<feature type="transmembrane region" description="Helical" evidence="1">
    <location>
        <begin position="41"/>
        <end position="60"/>
    </location>
</feature>
<evidence type="ECO:0000313" key="3">
    <source>
        <dbReference type="Proteomes" id="UP000663852"/>
    </source>
</evidence>
<dbReference type="AlphaFoldDB" id="A0A815UIV1"/>